<dbReference type="STRING" id="576137.A0A1L7X708"/>
<dbReference type="GO" id="GO:0008168">
    <property type="term" value="F:methyltransferase activity"/>
    <property type="evidence" value="ECO:0007669"/>
    <property type="project" value="InterPro"/>
</dbReference>
<dbReference type="InterPro" id="IPR029063">
    <property type="entry name" value="SAM-dependent_MTases_sf"/>
</dbReference>
<organism evidence="3 4">
    <name type="scientific">Phialocephala subalpina</name>
    <dbReference type="NCBI Taxonomy" id="576137"/>
    <lineage>
        <taxon>Eukaryota</taxon>
        <taxon>Fungi</taxon>
        <taxon>Dikarya</taxon>
        <taxon>Ascomycota</taxon>
        <taxon>Pezizomycotina</taxon>
        <taxon>Leotiomycetes</taxon>
        <taxon>Helotiales</taxon>
        <taxon>Mollisiaceae</taxon>
        <taxon>Phialocephala</taxon>
        <taxon>Phialocephala fortinii species complex</taxon>
    </lineage>
</organism>
<feature type="region of interest" description="Disordered" evidence="1">
    <location>
        <begin position="478"/>
        <end position="527"/>
    </location>
</feature>
<evidence type="ECO:0000256" key="1">
    <source>
        <dbReference type="SAM" id="MobiDB-lite"/>
    </source>
</evidence>
<dbReference type="OrthoDB" id="417125at2759"/>
<feature type="domain" description="Ribosomal RNA methyltransferase FtsJ" evidence="2">
    <location>
        <begin position="225"/>
        <end position="404"/>
    </location>
</feature>
<dbReference type="Gene3D" id="3.40.50.150">
    <property type="entry name" value="Vaccinia Virus protein VP39"/>
    <property type="match status" value="1"/>
</dbReference>
<dbReference type="Proteomes" id="UP000184330">
    <property type="component" value="Unassembled WGS sequence"/>
</dbReference>
<evidence type="ECO:0000313" key="3">
    <source>
        <dbReference type="EMBL" id="CZR60804.1"/>
    </source>
</evidence>
<dbReference type="SUPFAM" id="SSF53335">
    <property type="entry name" value="S-adenosyl-L-methionine-dependent methyltransferases"/>
    <property type="match status" value="1"/>
</dbReference>
<dbReference type="EMBL" id="FJOG01000017">
    <property type="protein sequence ID" value="CZR60804.1"/>
    <property type="molecule type" value="Genomic_DNA"/>
</dbReference>
<gene>
    <name evidence="3" type="ORF">PAC_10700</name>
</gene>
<dbReference type="GO" id="GO:0032259">
    <property type="term" value="P:methylation"/>
    <property type="evidence" value="ECO:0007669"/>
    <property type="project" value="InterPro"/>
</dbReference>
<dbReference type="Pfam" id="PF01728">
    <property type="entry name" value="FtsJ"/>
    <property type="match status" value="1"/>
</dbReference>
<dbReference type="InterPro" id="IPR002877">
    <property type="entry name" value="RNA_MeTrfase_FtsJ_dom"/>
</dbReference>
<name>A0A1L7X708_9HELO</name>
<sequence length="527" mass="58173">MLPTWKLGTKMGEYKTTKDVTVAAAEVLDEDISSLGDCSCSSTMQDSVEIKDAMQVSGFDRNASNMMTRLEKVPTSSNAMANKAIGQRNKMEDNIANLSKGMSRASVKHGNTVGEGVTTTGPGPAEALPESVSVVGPPELDNASKMLKEFLLKNSSEFVRVNELREKGWFENKAKGDVFFQNQRANADHASQRDEKLFFDMMVQIGEEMHRVTGALAPPRGAREFKVLDICMAPGGYVAAVLKLAPKAEIYGITLSEKEPHKGHEVLLEHSQLLCVKKMDVTMLAKEFSATPIPKSHPDLKNFSFVQPYFWHKFNLVLCDGIKLRTQKREKWREENEATRLAVSQLILGLQRILPGGTLIMLMHKVDMWPSVSVLHTFSKFARVSVFKPSHKHQARSSFYMIAQDVRAESEAAKTAVDEWKQIWWKTTCGGDQGTGKKLEEPSEKFVQDVIEQFGDQLIELGCEAWRIQAVGLSRTEYAGDGSGSASAGGTGTSVHRPRDRNTPSKFEGSWRDRAGSVISGDGSPGP</sequence>
<feature type="compositionally biased region" description="Gly residues" evidence="1">
    <location>
        <begin position="481"/>
        <end position="492"/>
    </location>
</feature>
<reference evidence="3 4" key="1">
    <citation type="submission" date="2016-03" db="EMBL/GenBank/DDBJ databases">
        <authorList>
            <person name="Ploux O."/>
        </authorList>
    </citation>
    <scope>NUCLEOTIDE SEQUENCE [LARGE SCALE GENOMIC DNA]</scope>
    <source>
        <strain evidence="3 4">UAMH 11012</strain>
    </source>
</reference>
<keyword evidence="4" id="KW-1185">Reference proteome</keyword>
<protein>
    <recommendedName>
        <fullName evidence="2">Ribosomal RNA methyltransferase FtsJ domain-containing protein</fullName>
    </recommendedName>
</protein>
<proteinExistence type="predicted"/>
<evidence type="ECO:0000313" key="4">
    <source>
        <dbReference type="Proteomes" id="UP000184330"/>
    </source>
</evidence>
<dbReference type="AlphaFoldDB" id="A0A1L7X708"/>
<accession>A0A1L7X708</accession>
<evidence type="ECO:0000259" key="2">
    <source>
        <dbReference type="Pfam" id="PF01728"/>
    </source>
</evidence>